<dbReference type="AlphaFoldDB" id="A0A9P6C9Y7"/>
<dbReference type="Proteomes" id="UP000807353">
    <property type="component" value="Unassembled WGS sequence"/>
</dbReference>
<evidence type="ECO:0000256" key="4">
    <source>
        <dbReference type="ARBA" id="ARBA00022617"/>
    </source>
</evidence>
<evidence type="ECO:0000256" key="3">
    <source>
        <dbReference type="ARBA" id="ARBA00010617"/>
    </source>
</evidence>
<keyword evidence="8" id="KW-0503">Monooxygenase</keyword>
<dbReference type="InterPro" id="IPR050364">
    <property type="entry name" value="Cytochrome_P450_fung"/>
</dbReference>
<dbReference type="EMBL" id="MU150362">
    <property type="protein sequence ID" value="KAF9457687.1"/>
    <property type="molecule type" value="Genomic_DNA"/>
</dbReference>
<comment type="similarity">
    <text evidence="3">Belongs to the cytochrome P450 family.</text>
</comment>
<dbReference type="PRINTS" id="PR00463">
    <property type="entry name" value="EP450I"/>
</dbReference>
<evidence type="ECO:0000256" key="2">
    <source>
        <dbReference type="ARBA" id="ARBA00005179"/>
    </source>
</evidence>
<dbReference type="Pfam" id="PF00067">
    <property type="entry name" value="p450"/>
    <property type="match status" value="1"/>
</dbReference>
<organism evidence="10 11">
    <name type="scientific">Collybia nuda</name>
    <dbReference type="NCBI Taxonomy" id="64659"/>
    <lineage>
        <taxon>Eukaryota</taxon>
        <taxon>Fungi</taxon>
        <taxon>Dikarya</taxon>
        <taxon>Basidiomycota</taxon>
        <taxon>Agaricomycotina</taxon>
        <taxon>Agaricomycetes</taxon>
        <taxon>Agaricomycetidae</taxon>
        <taxon>Agaricales</taxon>
        <taxon>Tricholomatineae</taxon>
        <taxon>Clitocybaceae</taxon>
        <taxon>Collybia</taxon>
    </lineage>
</organism>
<proteinExistence type="inferred from homology"/>
<evidence type="ECO:0000256" key="5">
    <source>
        <dbReference type="ARBA" id="ARBA00022723"/>
    </source>
</evidence>
<comment type="cofactor">
    <cofactor evidence="1">
        <name>heme</name>
        <dbReference type="ChEBI" id="CHEBI:30413"/>
    </cofactor>
</comment>
<dbReference type="InterPro" id="IPR001128">
    <property type="entry name" value="Cyt_P450"/>
</dbReference>
<comment type="pathway">
    <text evidence="2">Secondary metabolite biosynthesis.</text>
</comment>
<dbReference type="InterPro" id="IPR002401">
    <property type="entry name" value="Cyt_P450_E_grp-I"/>
</dbReference>
<evidence type="ECO:0000313" key="10">
    <source>
        <dbReference type="EMBL" id="KAF9457687.1"/>
    </source>
</evidence>
<dbReference type="PANTHER" id="PTHR46300:SF7">
    <property type="entry name" value="P450, PUTATIVE (EUROFUNG)-RELATED"/>
    <property type="match status" value="1"/>
</dbReference>
<evidence type="ECO:0000256" key="8">
    <source>
        <dbReference type="ARBA" id="ARBA00023033"/>
    </source>
</evidence>
<dbReference type="GO" id="GO:0005506">
    <property type="term" value="F:iron ion binding"/>
    <property type="evidence" value="ECO:0007669"/>
    <property type="project" value="InterPro"/>
</dbReference>
<dbReference type="Gene3D" id="1.10.630.10">
    <property type="entry name" value="Cytochrome P450"/>
    <property type="match status" value="2"/>
</dbReference>
<evidence type="ECO:0000256" key="7">
    <source>
        <dbReference type="ARBA" id="ARBA00023004"/>
    </source>
</evidence>
<protein>
    <submittedName>
        <fullName evidence="10">Cytochrome P450</fullName>
    </submittedName>
</protein>
<keyword evidence="6" id="KW-0560">Oxidoreductase</keyword>
<comment type="caution">
    <text evidence="10">The sequence shown here is derived from an EMBL/GenBank/DDBJ whole genome shotgun (WGS) entry which is preliminary data.</text>
</comment>
<name>A0A9P6C9Y7_9AGAR</name>
<keyword evidence="5" id="KW-0479">Metal-binding</keyword>
<evidence type="ECO:0000256" key="1">
    <source>
        <dbReference type="ARBA" id="ARBA00001971"/>
    </source>
</evidence>
<keyword evidence="11" id="KW-1185">Reference proteome</keyword>
<reference evidence="10" key="1">
    <citation type="submission" date="2020-11" db="EMBL/GenBank/DDBJ databases">
        <authorList>
            <consortium name="DOE Joint Genome Institute"/>
            <person name="Ahrendt S."/>
            <person name="Riley R."/>
            <person name="Andreopoulos W."/>
            <person name="Labutti K."/>
            <person name="Pangilinan J."/>
            <person name="Ruiz-Duenas F.J."/>
            <person name="Barrasa J.M."/>
            <person name="Sanchez-Garcia M."/>
            <person name="Camarero S."/>
            <person name="Miyauchi S."/>
            <person name="Serrano A."/>
            <person name="Linde D."/>
            <person name="Babiker R."/>
            <person name="Drula E."/>
            <person name="Ayuso-Fernandez I."/>
            <person name="Pacheco R."/>
            <person name="Padilla G."/>
            <person name="Ferreira P."/>
            <person name="Barriuso J."/>
            <person name="Kellner H."/>
            <person name="Castanera R."/>
            <person name="Alfaro M."/>
            <person name="Ramirez L."/>
            <person name="Pisabarro A.G."/>
            <person name="Kuo A."/>
            <person name="Tritt A."/>
            <person name="Lipzen A."/>
            <person name="He G."/>
            <person name="Yan M."/>
            <person name="Ng V."/>
            <person name="Cullen D."/>
            <person name="Martin F."/>
            <person name="Rosso M.-N."/>
            <person name="Henrissat B."/>
            <person name="Hibbett D."/>
            <person name="Martinez A.T."/>
            <person name="Grigoriev I.V."/>
        </authorList>
    </citation>
    <scope>NUCLEOTIDE SEQUENCE</scope>
    <source>
        <strain evidence="10">CBS 247.69</strain>
    </source>
</reference>
<dbReference type="InterPro" id="IPR036396">
    <property type="entry name" value="Cyt_P450_sf"/>
</dbReference>
<feature type="chain" id="PRO_5040137985" evidence="9">
    <location>
        <begin position="22"/>
        <end position="280"/>
    </location>
</feature>
<dbReference type="GO" id="GO:0020037">
    <property type="term" value="F:heme binding"/>
    <property type="evidence" value="ECO:0007669"/>
    <property type="project" value="InterPro"/>
</dbReference>
<dbReference type="SUPFAM" id="SSF48264">
    <property type="entry name" value="Cytochrome P450"/>
    <property type="match status" value="2"/>
</dbReference>
<evidence type="ECO:0000313" key="11">
    <source>
        <dbReference type="Proteomes" id="UP000807353"/>
    </source>
</evidence>
<keyword evidence="4" id="KW-0349">Heme</keyword>
<sequence>MALSSLLLSFVCFSLVVYVDFRGFRNSYRHLPLPPGPKKLPLVGNLFNVPTKLAWVTYHRWYKDLQTDIIHLSVAGTSIVVVDKAELQMQGEGVEKSRIENPDMPFEATKQNVENGNATPCFASHCLEKSWTSQDPAYEESIIRNAAWGLYLGWISRQFSMVAAIGSCVLGLLTNPKALKKAQQEMDSILGFGQLPGFEGQDSLPYVTAVVKEALGWRDVAPLGFPHYTTADDEYNGYRIPAGSIVMANSWAMLHDETIYPEPFEFNPDRYIKDGKLDPK</sequence>
<dbReference type="GO" id="GO:0016705">
    <property type="term" value="F:oxidoreductase activity, acting on paired donors, with incorporation or reduction of molecular oxygen"/>
    <property type="evidence" value="ECO:0007669"/>
    <property type="project" value="InterPro"/>
</dbReference>
<dbReference type="GO" id="GO:0004497">
    <property type="term" value="F:monooxygenase activity"/>
    <property type="evidence" value="ECO:0007669"/>
    <property type="project" value="UniProtKB-KW"/>
</dbReference>
<evidence type="ECO:0000256" key="6">
    <source>
        <dbReference type="ARBA" id="ARBA00023002"/>
    </source>
</evidence>
<accession>A0A9P6C9Y7</accession>
<dbReference type="PANTHER" id="PTHR46300">
    <property type="entry name" value="P450, PUTATIVE (EUROFUNG)-RELATED-RELATED"/>
    <property type="match status" value="1"/>
</dbReference>
<keyword evidence="9" id="KW-0732">Signal</keyword>
<dbReference type="OrthoDB" id="2789670at2759"/>
<gene>
    <name evidence="10" type="ORF">BDZ94DRAFT_1240595</name>
</gene>
<keyword evidence="7" id="KW-0408">Iron</keyword>
<feature type="signal peptide" evidence="9">
    <location>
        <begin position="1"/>
        <end position="21"/>
    </location>
</feature>
<evidence type="ECO:0000256" key="9">
    <source>
        <dbReference type="SAM" id="SignalP"/>
    </source>
</evidence>